<sequence>TNTSGLRATGTTSTGSIAGHRPMINPPPRLRVSASTFQDTALALEVLNPEPATDLFLTIAQRNPHTRGEREAAARTADVCGRLPLAIGLVAGQAAHHPRWTAADIATRADALATAANRLAILDPVDDPVVRVAFDLSYRDLPPKRKLLFRRLGLHPGPHFDTFAVAALAGIPVAVAQNELNALYVDHLLDETASDRFRLHDLLRNYAHTLTTGDPAFDNDQAVDRLLDYYQTAASAADRWLVRRPRPTVRPPTPHRSIPTQDFSGEMQAVAWMRLERANLVACLESVATNSSERLLALTGLLAGLLERDGPWSQALELHRRAADNAEHLGDRLCLANAFTDLGVVRRDTGDYGAATGLDQQALAIYREIGNRLGEANALTNLGVVRRDTGDYGTATDLDQRALAIYREIGNRLGEANALRNLGVVRWATGDYGTATDLNWQALAIYREIGNRLGEADALRNLGVVRWATGDYGEAADLHQQALEIFRGVGNRFGEANALRNLGVVRWATEDYGEAADLHQQALVIFQGIGNRRGEAEVVNEIGTVLLATSELNEALRMFTDALNLAETIGSQRERARALEGTARAQAALGDTDAAIAQLRAAVDIYRHLKAPEAEIAAMYLSELETRPLSN</sequence>
<comment type="caution">
    <text evidence="3">The sequence shown here is derived from an EMBL/GenBank/DDBJ whole genome shotgun (WGS) entry which is preliminary data.</text>
</comment>
<keyword evidence="4" id="KW-1185">Reference proteome</keyword>
<evidence type="ECO:0000313" key="4">
    <source>
        <dbReference type="Proteomes" id="UP000733379"/>
    </source>
</evidence>
<organism evidence="3 4">
    <name type="scientific">Nocardia albiluteola</name>
    <dbReference type="NCBI Taxonomy" id="2842303"/>
    <lineage>
        <taxon>Bacteria</taxon>
        <taxon>Bacillati</taxon>
        <taxon>Actinomycetota</taxon>
        <taxon>Actinomycetes</taxon>
        <taxon>Mycobacteriales</taxon>
        <taxon>Nocardiaceae</taxon>
        <taxon>Nocardia</taxon>
    </lineage>
</organism>
<feature type="repeat" description="TPR" evidence="1">
    <location>
        <begin position="536"/>
        <end position="569"/>
    </location>
</feature>
<dbReference type="SUPFAM" id="SSF48452">
    <property type="entry name" value="TPR-like"/>
    <property type="match status" value="2"/>
</dbReference>
<dbReference type="Gene3D" id="1.25.40.10">
    <property type="entry name" value="Tetratricopeptide repeat domain"/>
    <property type="match status" value="1"/>
</dbReference>
<dbReference type="InterPro" id="IPR019734">
    <property type="entry name" value="TPR_rpt"/>
</dbReference>
<keyword evidence="1" id="KW-0802">TPR repeat</keyword>
<dbReference type="EMBL" id="JAHKNI010000027">
    <property type="protein sequence ID" value="MBU3067894.1"/>
    <property type="molecule type" value="Genomic_DNA"/>
</dbReference>
<dbReference type="PANTHER" id="PTHR10098">
    <property type="entry name" value="RAPSYN-RELATED"/>
    <property type="match status" value="1"/>
</dbReference>
<evidence type="ECO:0000256" key="2">
    <source>
        <dbReference type="SAM" id="MobiDB-lite"/>
    </source>
</evidence>
<gene>
    <name evidence="3" type="ORF">KO481_41080</name>
</gene>
<dbReference type="Proteomes" id="UP000733379">
    <property type="component" value="Unassembled WGS sequence"/>
</dbReference>
<accession>A0ABS6BC87</accession>
<dbReference type="RefSeq" id="WP_215923978.1">
    <property type="nucleotide sequence ID" value="NZ_JAHKNI010000027.1"/>
</dbReference>
<dbReference type="PANTHER" id="PTHR10098:SF108">
    <property type="entry name" value="TETRATRICOPEPTIDE REPEAT PROTEIN 28"/>
    <property type="match status" value="1"/>
</dbReference>
<name>A0ABS6BC87_9NOCA</name>
<evidence type="ECO:0000256" key="1">
    <source>
        <dbReference type="PROSITE-ProRule" id="PRU00339"/>
    </source>
</evidence>
<dbReference type="PROSITE" id="PS50005">
    <property type="entry name" value="TPR"/>
    <property type="match status" value="1"/>
</dbReference>
<dbReference type="Pfam" id="PF13424">
    <property type="entry name" value="TPR_12"/>
    <property type="match status" value="4"/>
</dbReference>
<reference evidence="3 4" key="1">
    <citation type="submission" date="2021-06" db="EMBL/GenBank/DDBJ databases">
        <title>Actinomycetes sequencing.</title>
        <authorList>
            <person name="Shan Q."/>
        </authorList>
    </citation>
    <scope>NUCLEOTIDE SEQUENCE [LARGE SCALE GENOMIC DNA]</scope>
    <source>
        <strain evidence="3 4">NEAU-G5</strain>
    </source>
</reference>
<proteinExistence type="predicted"/>
<feature type="region of interest" description="Disordered" evidence="2">
    <location>
        <begin position="1"/>
        <end position="27"/>
    </location>
</feature>
<evidence type="ECO:0000313" key="3">
    <source>
        <dbReference type="EMBL" id="MBU3067894.1"/>
    </source>
</evidence>
<feature type="non-terminal residue" evidence="3">
    <location>
        <position position="1"/>
    </location>
</feature>
<dbReference type="InterPro" id="IPR011990">
    <property type="entry name" value="TPR-like_helical_dom_sf"/>
</dbReference>
<protein>
    <submittedName>
        <fullName evidence="3">Tetratricopeptide repeat protein</fullName>
    </submittedName>
</protein>
<dbReference type="SMART" id="SM00028">
    <property type="entry name" value="TPR"/>
    <property type="match status" value="7"/>
</dbReference>